<dbReference type="EMBL" id="JASJOS010000012">
    <property type="protein sequence ID" value="MDJ1483812.1"/>
    <property type="molecule type" value="Genomic_DNA"/>
</dbReference>
<evidence type="ECO:0000313" key="3">
    <source>
        <dbReference type="EMBL" id="MDJ1483812.1"/>
    </source>
</evidence>
<dbReference type="PANTHER" id="PTHR43358">
    <property type="entry name" value="ALPHA/BETA-HYDROLASE"/>
    <property type="match status" value="1"/>
</dbReference>
<dbReference type="Proteomes" id="UP001241110">
    <property type="component" value="Unassembled WGS sequence"/>
</dbReference>
<dbReference type="InterPro" id="IPR052920">
    <property type="entry name" value="DNA-binding_regulatory"/>
</dbReference>
<sequence>MIRRKTTKKYFWAILFVFAGMNLVAFIHAYKFTHFTDRAVVKTKDPSKLSVTEKLNALAFGVDNPRPQNQVHPPLHYQTVQLKSTVPLEGWYIPITKSKGTVLLFHGYSGAKSLLLDKASEFMRLGYSVFLLDFRGSGGSAGSQTTIGFDEAADVYESVKYIQNQGEKNIYLFGTSMGAVAIMKAFYDFSLQPKGIILECPFGSMYQTTAARFDNMHVPPFPMASLLVFWGGIQNGFWAFGHNPTKYAKNIHCPTLLMYGEKDANVSRQEINDIYANLQGQKILRTYPLAGHDNYLKKYKEEWIQDIKAFLPS</sequence>
<dbReference type="SUPFAM" id="SSF53474">
    <property type="entry name" value="alpha/beta-Hydrolases"/>
    <property type="match status" value="1"/>
</dbReference>
<keyword evidence="1" id="KW-0472">Membrane</keyword>
<evidence type="ECO:0000259" key="2">
    <source>
        <dbReference type="Pfam" id="PF12146"/>
    </source>
</evidence>
<gene>
    <name evidence="3" type="ORF">QNI16_25150</name>
</gene>
<keyword evidence="1" id="KW-0812">Transmembrane</keyword>
<accession>A0AAE3U9L6</accession>
<keyword evidence="3" id="KW-0378">Hydrolase</keyword>
<protein>
    <submittedName>
        <fullName evidence="3">Alpha/beta fold hydrolase</fullName>
    </submittedName>
</protein>
<organism evidence="3 4">
    <name type="scientific">Xanthocytophaga flava</name>
    <dbReference type="NCBI Taxonomy" id="3048013"/>
    <lineage>
        <taxon>Bacteria</taxon>
        <taxon>Pseudomonadati</taxon>
        <taxon>Bacteroidota</taxon>
        <taxon>Cytophagia</taxon>
        <taxon>Cytophagales</taxon>
        <taxon>Rhodocytophagaceae</taxon>
        <taxon>Xanthocytophaga</taxon>
    </lineage>
</organism>
<dbReference type="InterPro" id="IPR029058">
    <property type="entry name" value="AB_hydrolase_fold"/>
</dbReference>
<name>A0AAE3U9L6_9BACT</name>
<dbReference type="AlphaFoldDB" id="A0AAE3U9L6"/>
<dbReference type="PANTHER" id="PTHR43358:SF4">
    <property type="entry name" value="ALPHA_BETA HYDROLASE FOLD-1 DOMAIN-CONTAINING PROTEIN"/>
    <property type="match status" value="1"/>
</dbReference>
<evidence type="ECO:0000313" key="4">
    <source>
        <dbReference type="Proteomes" id="UP001241110"/>
    </source>
</evidence>
<dbReference type="Gene3D" id="3.40.50.1820">
    <property type="entry name" value="alpha/beta hydrolase"/>
    <property type="match status" value="1"/>
</dbReference>
<proteinExistence type="predicted"/>
<comment type="caution">
    <text evidence="3">The sequence shown here is derived from an EMBL/GenBank/DDBJ whole genome shotgun (WGS) entry which is preliminary data.</text>
</comment>
<dbReference type="InterPro" id="IPR022742">
    <property type="entry name" value="Hydrolase_4"/>
</dbReference>
<feature type="transmembrane region" description="Helical" evidence="1">
    <location>
        <begin position="12"/>
        <end position="30"/>
    </location>
</feature>
<dbReference type="GO" id="GO:0016787">
    <property type="term" value="F:hydrolase activity"/>
    <property type="evidence" value="ECO:0007669"/>
    <property type="project" value="UniProtKB-KW"/>
</dbReference>
<dbReference type="RefSeq" id="WP_313984219.1">
    <property type="nucleotide sequence ID" value="NZ_JASJOS010000012.1"/>
</dbReference>
<keyword evidence="1" id="KW-1133">Transmembrane helix</keyword>
<reference evidence="3" key="1">
    <citation type="submission" date="2023-05" db="EMBL/GenBank/DDBJ databases">
        <authorList>
            <person name="Zhang X."/>
        </authorList>
    </citation>
    <scope>NUCLEOTIDE SEQUENCE</scope>
    <source>
        <strain evidence="3">YF14B1</strain>
    </source>
</reference>
<evidence type="ECO:0000256" key="1">
    <source>
        <dbReference type="SAM" id="Phobius"/>
    </source>
</evidence>
<feature type="domain" description="Serine aminopeptidase S33" evidence="2">
    <location>
        <begin position="97"/>
        <end position="205"/>
    </location>
</feature>
<dbReference type="Pfam" id="PF12146">
    <property type="entry name" value="Hydrolase_4"/>
    <property type="match status" value="1"/>
</dbReference>